<sequence length="570" mass="62259">MNGELFDAGLSTLKGRYNRRQFMRVSALTAGSALLVACGGTNENLMASTTPLPKEGVAPSAVTATAQASVGKTYFPSPAPNVPDAFTAPLPPYQSVTAVPGMGGTVNVFSISYVAPETPHAQNKFWQGLEKRLNVKWNLNHAVGGDNYQEKASAILASGKFPDLFLLLPDLSYALYKAIDQGAFNDLTPYLSGAALKEYPNLARYPDLLWKNAAINGKLYAVPRPFTFASGMMLYRKDWAKKLGIAEPKSADDFYKMMTTFSKSNPEGKQVWGMGFAADGIFKSSSQFILNMFRVPSEWRREANGSMTYFIQTDEYRQAVDFMRRMYAAGLFYPDSLTSTGLQMRQAFLAGKIGSYVDGSTALDAVRFKFQSVNPKADVGILIPPGADGGKGSYWMGKGYNGMTAIPSSISDSNRIKELLRILNYLAAPAFSVEANYISLGVDDWDNKPDANGIRALTQTGSKEIGALANVAFGNRVFYYPSDLQLGPIFQDYTRRLFEIGVANPTDRVVPPPTAQKKSDTLENLVNDRVLRIVKGVDPLSALDTAIQEWKSQGGEQMAQEYAQALAKLP</sequence>
<dbReference type="SUPFAM" id="SSF53850">
    <property type="entry name" value="Periplasmic binding protein-like II"/>
    <property type="match status" value="1"/>
</dbReference>
<dbReference type="OrthoDB" id="2513152at2"/>
<dbReference type="Proteomes" id="UP000290365">
    <property type="component" value="Chromosome"/>
</dbReference>
<evidence type="ECO:0000256" key="1">
    <source>
        <dbReference type="ARBA" id="ARBA00022475"/>
    </source>
</evidence>
<dbReference type="RefSeq" id="WP_129890406.1">
    <property type="nucleotide sequence ID" value="NZ_CP035758.1"/>
</dbReference>
<evidence type="ECO:0000313" key="7">
    <source>
        <dbReference type="Proteomes" id="UP000290365"/>
    </source>
</evidence>
<name>A0A4P6JVF7_KTERU</name>
<dbReference type="InterPro" id="IPR006059">
    <property type="entry name" value="SBP"/>
</dbReference>
<dbReference type="Pfam" id="PF01547">
    <property type="entry name" value="SBP_bac_1"/>
    <property type="match status" value="1"/>
</dbReference>
<protein>
    <submittedName>
        <fullName evidence="6">Extracellular solute-binding protein</fullName>
    </submittedName>
</protein>
<reference evidence="6 7" key="1">
    <citation type="submission" date="2019-01" db="EMBL/GenBank/DDBJ databases">
        <title>Ktedonosporobacter rubrisoli SCAWS-G2.</title>
        <authorList>
            <person name="Huang Y."/>
            <person name="Yan B."/>
        </authorList>
    </citation>
    <scope>NUCLEOTIDE SEQUENCE [LARGE SCALE GENOMIC DNA]</scope>
    <source>
        <strain evidence="6 7">SCAWS-G2</strain>
    </source>
</reference>
<keyword evidence="5" id="KW-0449">Lipoprotein</keyword>
<evidence type="ECO:0000256" key="4">
    <source>
        <dbReference type="ARBA" id="ARBA00023139"/>
    </source>
</evidence>
<gene>
    <name evidence="6" type="ORF">EPA93_26535</name>
</gene>
<keyword evidence="1" id="KW-1003">Cell membrane</keyword>
<keyword evidence="7" id="KW-1185">Reference proteome</keyword>
<dbReference type="KEGG" id="kbs:EPA93_26535"/>
<accession>A0A4P6JVF7</accession>
<proteinExistence type="predicted"/>
<dbReference type="PANTHER" id="PTHR43649:SF33">
    <property type="entry name" value="POLYGALACTURONAN_RHAMNOGALACTURONAN-BINDING PROTEIN YTCQ"/>
    <property type="match status" value="1"/>
</dbReference>
<dbReference type="EMBL" id="CP035758">
    <property type="protein sequence ID" value="QBD79353.1"/>
    <property type="molecule type" value="Genomic_DNA"/>
</dbReference>
<keyword evidence="4" id="KW-0564">Palmitate</keyword>
<dbReference type="Gene3D" id="3.40.190.10">
    <property type="entry name" value="Periplasmic binding protein-like II"/>
    <property type="match status" value="2"/>
</dbReference>
<evidence type="ECO:0000256" key="2">
    <source>
        <dbReference type="ARBA" id="ARBA00022729"/>
    </source>
</evidence>
<evidence type="ECO:0000313" key="6">
    <source>
        <dbReference type="EMBL" id="QBD79353.1"/>
    </source>
</evidence>
<organism evidence="6 7">
    <name type="scientific">Ktedonosporobacter rubrisoli</name>
    <dbReference type="NCBI Taxonomy" id="2509675"/>
    <lineage>
        <taxon>Bacteria</taxon>
        <taxon>Bacillati</taxon>
        <taxon>Chloroflexota</taxon>
        <taxon>Ktedonobacteria</taxon>
        <taxon>Ktedonobacterales</taxon>
        <taxon>Ktedonosporobacteraceae</taxon>
        <taxon>Ktedonosporobacter</taxon>
    </lineage>
</organism>
<dbReference type="PANTHER" id="PTHR43649">
    <property type="entry name" value="ARABINOSE-BINDING PROTEIN-RELATED"/>
    <property type="match status" value="1"/>
</dbReference>
<evidence type="ECO:0000256" key="5">
    <source>
        <dbReference type="ARBA" id="ARBA00023288"/>
    </source>
</evidence>
<keyword evidence="2" id="KW-0732">Signal</keyword>
<keyword evidence="3" id="KW-0472">Membrane</keyword>
<dbReference type="InterPro" id="IPR050490">
    <property type="entry name" value="Bact_solute-bd_prot1"/>
</dbReference>
<dbReference type="AlphaFoldDB" id="A0A4P6JVF7"/>
<evidence type="ECO:0000256" key="3">
    <source>
        <dbReference type="ARBA" id="ARBA00023136"/>
    </source>
</evidence>